<organism evidence="2 3">
    <name type="scientific">Thalassobaculum litoreum DSM 18839</name>
    <dbReference type="NCBI Taxonomy" id="1123362"/>
    <lineage>
        <taxon>Bacteria</taxon>
        <taxon>Pseudomonadati</taxon>
        <taxon>Pseudomonadota</taxon>
        <taxon>Alphaproteobacteria</taxon>
        <taxon>Rhodospirillales</taxon>
        <taxon>Thalassobaculaceae</taxon>
        <taxon>Thalassobaculum</taxon>
    </lineage>
</organism>
<dbReference type="GO" id="GO:0008168">
    <property type="term" value="F:methyltransferase activity"/>
    <property type="evidence" value="ECO:0007669"/>
    <property type="project" value="UniProtKB-KW"/>
</dbReference>
<dbReference type="GO" id="GO:0032259">
    <property type="term" value="P:methylation"/>
    <property type="evidence" value="ECO:0007669"/>
    <property type="project" value="UniProtKB-KW"/>
</dbReference>
<dbReference type="Gene3D" id="3.40.50.150">
    <property type="entry name" value="Vaccinia Virus protein VP39"/>
    <property type="match status" value="1"/>
</dbReference>
<evidence type="ECO:0000313" key="3">
    <source>
        <dbReference type="Proteomes" id="UP000198615"/>
    </source>
</evidence>
<keyword evidence="2" id="KW-0489">Methyltransferase</keyword>
<dbReference type="Pfam" id="PF12692">
    <property type="entry name" value="Methyltransf_17"/>
    <property type="match status" value="1"/>
</dbReference>
<evidence type="ECO:0000256" key="1">
    <source>
        <dbReference type="SAM" id="Coils"/>
    </source>
</evidence>
<name>A0A8G2EW37_9PROT</name>
<feature type="coiled-coil region" evidence="1">
    <location>
        <begin position="1"/>
        <end position="28"/>
    </location>
</feature>
<comment type="caution">
    <text evidence="2">The sequence shown here is derived from an EMBL/GenBank/DDBJ whole genome shotgun (WGS) entry which is preliminary data.</text>
</comment>
<keyword evidence="1" id="KW-0175">Coiled coil</keyword>
<gene>
    <name evidence="2" type="ORF">SAMN05660686_03403</name>
</gene>
<protein>
    <submittedName>
        <fullName evidence="2">S-adenosyl-L-methionine methyltransferase</fullName>
    </submittedName>
</protein>
<reference evidence="2 3" key="1">
    <citation type="submission" date="2016-10" db="EMBL/GenBank/DDBJ databases">
        <authorList>
            <person name="Varghese N."/>
            <person name="Submissions S."/>
        </authorList>
    </citation>
    <scope>NUCLEOTIDE SEQUENCE [LARGE SCALE GENOMIC DNA]</scope>
    <source>
        <strain evidence="2 3">DSM 18839</strain>
    </source>
</reference>
<keyword evidence="3" id="KW-1185">Reference proteome</keyword>
<accession>A0A8G2EW37</accession>
<dbReference type="AlphaFoldDB" id="A0A8G2EW37"/>
<dbReference type="EMBL" id="FNBW01000010">
    <property type="protein sequence ID" value="SDG10893.1"/>
    <property type="molecule type" value="Genomic_DNA"/>
</dbReference>
<dbReference type="SUPFAM" id="SSF53335">
    <property type="entry name" value="S-adenosyl-L-methionine-dependent methyltransferases"/>
    <property type="match status" value="1"/>
</dbReference>
<dbReference type="OrthoDB" id="7348097at2"/>
<dbReference type="RefSeq" id="WP_028796052.1">
    <property type="nucleotide sequence ID" value="NZ_FNBW01000010.1"/>
</dbReference>
<dbReference type="InterPro" id="IPR029063">
    <property type="entry name" value="SAM-dependent_MTases_sf"/>
</dbReference>
<sequence length="163" mass="17543">MSRLDSMIRRLEAQRSTLNDAAARVQGRSGIALEFGLGNGRTYDHLRAILPGREIYVFDRQVAAHPDCIPPDDRLYLGDLFETLPRAAADLGGTAVLAHLDIGTGDKEESVALSRRAAPMVADLLAPGGVVVSDQPLDGVDAFSPLPLPPGVKPGRIYLYERV</sequence>
<dbReference type="InterPro" id="IPR025690">
    <property type="entry name" value="Methyltransf_put"/>
</dbReference>
<dbReference type="Proteomes" id="UP000198615">
    <property type="component" value="Unassembled WGS sequence"/>
</dbReference>
<keyword evidence="2" id="KW-0808">Transferase</keyword>
<proteinExistence type="predicted"/>
<evidence type="ECO:0000313" key="2">
    <source>
        <dbReference type="EMBL" id="SDG10893.1"/>
    </source>
</evidence>